<dbReference type="InterPro" id="IPR054822">
    <property type="entry name" value="DsrO-like"/>
</dbReference>
<gene>
    <name evidence="6" type="primary">dsrO</name>
    <name evidence="6" type="ORF">MAGMO_0810</name>
</gene>
<dbReference type="EMBL" id="LO017727">
    <property type="protein sequence ID" value="CRH05011.1"/>
    <property type="molecule type" value="Genomic_DNA"/>
</dbReference>
<accession>A0A1S7LGE1</accession>
<evidence type="ECO:0000256" key="2">
    <source>
        <dbReference type="ARBA" id="ARBA00022723"/>
    </source>
</evidence>
<dbReference type="PANTHER" id="PTHR43177">
    <property type="entry name" value="PROTEIN NRFC"/>
    <property type="match status" value="1"/>
</dbReference>
<protein>
    <submittedName>
        <fullName evidence="6">Periplasmic 4Fe-4S ferredoxin DsrO</fullName>
    </submittedName>
</protein>
<dbReference type="PROSITE" id="PS51379">
    <property type="entry name" value="4FE4S_FER_2"/>
    <property type="match status" value="3"/>
</dbReference>
<evidence type="ECO:0000259" key="5">
    <source>
        <dbReference type="PROSITE" id="PS51379"/>
    </source>
</evidence>
<keyword evidence="2" id="KW-0479">Metal-binding</keyword>
<reference evidence="6" key="1">
    <citation type="submission" date="2015-04" db="EMBL/GenBank/DDBJ databases">
        <authorList>
            <person name="Syromyatnikov M.Y."/>
            <person name="Popov V.N."/>
        </authorList>
    </citation>
    <scope>NUCLEOTIDE SEQUENCE</scope>
    <source>
        <strain evidence="6">MO-1</strain>
    </source>
</reference>
<evidence type="ECO:0000256" key="4">
    <source>
        <dbReference type="ARBA" id="ARBA00023014"/>
    </source>
</evidence>
<keyword evidence="4" id="KW-0411">Iron-sulfur</keyword>
<dbReference type="CDD" id="cd10551">
    <property type="entry name" value="PsrB"/>
    <property type="match status" value="1"/>
</dbReference>
<proteinExistence type="predicted"/>
<keyword evidence="3" id="KW-0408">Iron</keyword>
<feature type="domain" description="4Fe-4S ferredoxin-type" evidence="5">
    <location>
        <begin position="90"/>
        <end position="122"/>
    </location>
</feature>
<dbReference type="NCBIfam" id="NF045797">
    <property type="entry name" value="DsrO"/>
    <property type="match status" value="1"/>
</dbReference>
<evidence type="ECO:0000313" key="6">
    <source>
        <dbReference type="EMBL" id="CRH05011.1"/>
    </source>
</evidence>
<dbReference type="GO" id="GO:0046872">
    <property type="term" value="F:metal ion binding"/>
    <property type="evidence" value="ECO:0007669"/>
    <property type="project" value="UniProtKB-KW"/>
</dbReference>
<dbReference type="Gene3D" id="3.30.70.20">
    <property type="match status" value="2"/>
</dbReference>
<dbReference type="PANTHER" id="PTHR43177:SF3">
    <property type="entry name" value="PROTEIN NRFC HOMOLOG"/>
    <property type="match status" value="1"/>
</dbReference>
<dbReference type="InterPro" id="IPR017900">
    <property type="entry name" value="4Fe4S_Fe_S_CS"/>
</dbReference>
<keyword evidence="1" id="KW-0004">4Fe-4S</keyword>
<dbReference type="PROSITE" id="PS00198">
    <property type="entry name" value="4FE4S_FER_1"/>
    <property type="match status" value="1"/>
</dbReference>
<organism evidence="6">
    <name type="scientific">Magnetococcus massalia (strain MO-1)</name>
    <dbReference type="NCBI Taxonomy" id="451514"/>
    <lineage>
        <taxon>Bacteria</taxon>
        <taxon>Pseudomonadati</taxon>
        <taxon>Pseudomonadota</taxon>
        <taxon>Magnetococcia</taxon>
        <taxon>Magnetococcales</taxon>
        <taxon>Magnetococcaceae</taxon>
        <taxon>Magnetococcus</taxon>
    </lineage>
</organism>
<dbReference type="Pfam" id="PF13247">
    <property type="entry name" value="Fer4_11"/>
    <property type="match status" value="1"/>
</dbReference>
<dbReference type="AlphaFoldDB" id="A0A1S7LGE1"/>
<feature type="domain" description="4Fe-4S ferredoxin-type" evidence="5">
    <location>
        <begin position="40"/>
        <end position="72"/>
    </location>
</feature>
<feature type="domain" description="4Fe-4S ferredoxin-type" evidence="5">
    <location>
        <begin position="123"/>
        <end position="152"/>
    </location>
</feature>
<dbReference type="SUPFAM" id="SSF54862">
    <property type="entry name" value="4Fe-4S ferredoxins"/>
    <property type="match status" value="1"/>
</dbReference>
<dbReference type="InterPro" id="IPR017896">
    <property type="entry name" value="4Fe4S_Fe-S-bd"/>
</dbReference>
<dbReference type="GO" id="GO:0051539">
    <property type="term" value="F:4 iron, 4 sulfur cluster binding"/>
    <property type="evidence" value="ECO:0007669"/>
    <property type="project" value="UniProtKB-KW"/>
</dbReference>
<evidence type="ECO:0000256" key="1">
    <source>
        <dbReference type="ARBA" id="ARBA00022485"/>
    </source>
</evidence>
<evidence type="ECO:0000256" key="3">
    <source>
        <dbReference type="ARBA" id="ARBA00023004"/>
    </source>
</evidence>
<name>A0A1S7LGE1_MAGMO</name>
<sequence length="243" mass="26549">MDRRTVIGLGGALAAGAMIAPGVRLIAAPKQTEASGDTRWAMLIDASKCGSDCTACTEACATENNIPQLEDPDRQIQYIRKIEIKDKSAKRPTMSLPVLCNHCEYPPCQDVCPTNATFKRKDGLVLVDKHRCIGCRYCMIACPYKARSLVYSENETPQEQLNPEVPIRAKGVVEKCSFCVHLIDKGEQPACVVACNSKEGGAAMVFGDLNDPDSEISKRVQSAKTQTIRADLGLKPHVFYENV</sequence>
<dbReference type="InterPro" id="IPR050954">
    <property type="entry name" value="ET_IronSulfur_Cluster-Binding"/>
</dbReference>